<comment type="caution">
    <text evidence="2">The sequence shown here is derived from an EMBL/GenBank/DDBJ whole genome shotgun (WGS) entry which is preliminary data.</text>
</comment>
<keyword evidence="1" id="KW-0732">Signal</keyword>
<proteinExistence type="predicted"/>
<evidence type="ECO:0000256" key="1">
    <source>
        <dbReference type="SAM" id="SignalP"/>
    </source>
</evidence>
<feature type="chain" id="PRO_5044788081" evidence="1">
    <location>
        <begin position="21"/>
        <end position="404"/>
    </location>
</feature>
<keyword evidence="3" id="KW-1185">Reference proteome</keyword>
<evidence type="ECO:0000313" key="3">
    <source>
        <dbReference type="Proteomes" id="UP001642360"/>
    </source>
</evidence>
<organism evidence="2 3">
    <name type="scientific">Ilex paraguariensis</name>
    <name type="common">yerba mate</name>
    <dbReference type="NCBI Taxonomy" id="185542"/>
    <lineage>
        <taxon>Eukaryota</taxon>
        <taxon>Viridiplantae</taxon>
        <taxon>Streptophyta</taxon>
        <taxon>Embryophyta</taxon>
        <taxon>Tracheophyta</taxon>
        <taxon>Spermatophyta</taxon>
        <taxon>Magnoliopsida</taxon>
        <taxon>eudicotyledons</taxon>
        <taxon>Gunneridae</taxon>
        <taxon>Pentapetalae</taxon>
        <taxon>asterids</taxon>
        <taxon>campanulids</taxon>
        <taxon>Aquifoliales</taxon>
        <taxon>Aquifoliaceae</taxon>
        <taxon>Ilex</taxon>
    </lineage>
</organism>
<name>A0ABC8RWQ4_9AQUA</name>
<evidence type="ECO:0000313" key="2">
    <source>
        <dbReference type="EMBL" id="CAK9147414.1"/>
    </source>
</evidence>
<feature type="signal peptide" evidence="1">
    <location>
        <begin position="1"/>
        <end position="20"/>
    </location>
</feature>
<dbReference type="AlphaFoldDB" id="A0ABC8RWQ4"/>
<accession>A0ABC8RWQ4</accession>
<reference evidence="2 3" key="1">
    <citation type="submission" date="2024-02" db="EMBL/GenBank/DDBJ databases">
        <authorList>
            <person name="Vignale AGUSTIN F."/>
            <person name="Sosa J E."/>
            <person name="Modenutti C."/>
        </authorList>
    </citation>
    <scope>NUCLEOTIDE SEQUENCE [LARGE SCALE GENOMIC DNA]</scope>
</reference>
<gene>
    <name evidence="2" type="ORF">ILEXP_LOCUS15310</name>
</gene>
<protein>
    <submittedName>
        <fullName evidence="2">Uncharacterized protein</fullName>
    </submittedName>
</protein>
<dbReference type="EMBL" id="CAUOFW020001680">
    <property type="protein sequence ID" value="CAK9147414.1"/>
    <property type="molecule type" value="Genomic_DNA"/>
</dbReference>
<dbReference type="Proteomes" id="UP001642360">
    <property type="component" value="Unassembled WGS sequence"/>
</dbReference>
<sequence>METALLPLLLTFFSCMASSARMLSAAYVYNPSPPRPSWEQIEINNLNNSVAIVSCGPDAQGEGHVVATLNPQQTMNWTTYVTYPFKPNTLACFVSFYGDPSKFVSEWTNEKGFFCAFPRRICGYDCKFRIMDDERYEVYDQRQKRWTTGLHSGNKTEAIKASQCNNPLAPPNSAATPLLCPDNAAILLRTRPSRPPTPLHDSPPDAQALALDMPSRKAELAHGGPSSVELAHGDLYLVELTKSQARPRELAKASSFGISAADLSPMAAALPHMPPPRKETSTLIIELTNLSHSVATVTCGPLTFLASMRSLQTVDWIFNKTGVTDPTAFICVVALDSEGETYDDPLWGPIDGYICGFPKRKCRNHCKYRVIDDDGFEVYNEFHNKWETGVYSANKTAAVKTCNE</sequence>